<accession>A0A5C8J5W9</accession>
<evidence type="ECO:0000259" key="1">
    <source>
        <dbReference type="Pfam" id="PF13439"/>
    </source>
</evidence>
<keyword evidence="3" id="KW-1185">Reference proteome</keyword>
<dbReference type="InterPro" id="IPR050194">
    <property type="entry name" value="Glycosyltransferase_grp1"/>
</dbReference>
<sequence length="273" mass="31358">MRLFIIPSWFPTKDYPVSGIMIKEQTEAFCRAYPAVKVGMSVFGNTEHKYLLLAKDHVKNIKKVLFADTRPYTNKLLPNLTTYHKPAFSWTRRFRNGNIKAIVEANIYNLKAFEADAGPVDVIHAHVGYPAGIIAMEIARKLKIPYCLTERMGPFPSIYTRDKNNQLLAYYKQPYQESALNIAVSPFQVQAMRRQGINNITMIPNFLDEHKFRPAEHSKRQNHLFTFFSLSFISPQKGTDQLVYAIKEVTKTQQQVRFRIGGDGSHLPAFKTL</sequence>
<dbReference type="SUPFAM" id="SSF53756">
    <property type="entry name" value="UDP-Glycosyltransferase/glycogen phosphorylase"/>
    <property type="match status" value="1"/>
</dbReference>
<dbReference type="EMBL" id="VRTY01000098">
    <property type="protein sequence ID" value="TXK32788.1"/>
    <property type="molecule type" value="Genomic_DNA"/>
</dbReference>
<dbReference type="RefSeq" id="WP_147923465.1">
    <property type="nucleotide sequence ID" value="NZ_VRTY01000098.1"/>
</dbReference>
<dbReference type="Gene3D" id="3.40.50.2000">
    <property type="entry name" value="Glycogen Phosphorylase B"/>
    <property type="match status" value="2"/>
</dbReference>
<dbReference type="PANTHER" id="PTHR45947">
    <property type="entry name" value="SULFOQUINOVOSYL TRANSFERASE SQD2"/>
    <property type="match status" value="1"/>
</dbReference>
<feature type="domain" description="Glycosyltransferase subfamily 4-like N-terminal" evidence="1">
    <location>
        <begin position="116"/>
        <end position="209"/>
    </location>
</feature>
<organism evidence="2 3">
    <name type="scientific">Pontibacter qinzhouensis</name>
    <dbReference type="NCBI Taxonomy" id="2603253"/>
    <lineage>
        <taxon>Bacteria</taxon>
        <taxon>Pseudomonadati</taxon>
        <taxon>Bacteroidota</taxon>
        <taxon>Cytophagia</taxon>
        <taxon>Cytophagales</taxon>
        <taxon>Hymenobacteraceae</taxon>
        <taxon>Pontibacter</taxon>
    </lineage>
</organism>
<keyword evidence="2" id="KW-0808">Transferase</keyword>
<dbReference type="GO" id="GO:0016757">
    <property type="term" value="F:glycosyltransferase activity"/>
    <property type="evidence" value="ECO:0007669"/>
    <property type="project" value="TreeGrafter"/>
</dbReference>
<feature type="non-terminal residue" evidence="2">
    <location>
        <position position="273"/>
    </location>
</feature>
<dbReference type="AlphaFoldDB" id="A0A5C8J5W9"/>
<reference evidence="2 3" key="1">
    <citation type="submission" date="2019-08" db="EMBL/GenBank/DDBJ databases">
        <authorList>
            <person name="Shi S."/>
        </authorList>
    </citation>
    <scope>NUCLEOTIDE SEQUENCE [LARGE SCALE GENOMIC DNA]</scope>
    <source>
        <strain evidence="2 3">GY10130</strain>
    </source>
</reference>
<evidence type="ECO:0000313" key="3">
    <source>
        <dbReference type="Proteomes" id="UP000321926"/>
    </source>
</evidence>
<dbReference type="Pfam" id="PF13439">
    <property type="entry name" value="Glyco_transf_4"/>
    <property type="match status" value="1"/>
</dbReference>
<gene>
    <name evidence="2" type="ORF">FVR03_19580</name>
</gene>
<dbReference type="InterPro" id="IPR028098">
    <property type="entry name" value="Glyco_trans_4-like_N"/>
</dbReference>
<comment type="caution">
    <text evidence="2">The sequence shown here is derived from an EMBL/GenBank/DDBJ whole genome shotgun (WGS) entry which is preliminary data.</text>
</comment>
<name>A0A5C8J5W9_9BACT</name>
<protein>
    <submittedName>
        <fullName evidence="2">Glycosyltransferase family 4 protein</fullName>
    </submittedName>
</protein>
<evidence type="ECO:0000313" key="2">
    <source>
        <dbReference type="EMBL" id="TXK32788.1"/>
    </source>
</evidence>
<dbReference type="PANTHER" id="PTHR45947:SF3">
    <property type="entry name" value="SULFOQUINOVOSYL TRANSFERASE SQD2"/>
    <property type="match status" value="1"/>
</dbReference>
<dbReference type="OrthoDB" id="9795068at2"/>
<proteinExistence type="predicted"/>
<dbReference type="Proteomes" id="UP000321926">
    <property type="component" value="Unassembled WGS sequence"/>
</dbReference>